<feature type="compositionally biased region" description="Basic and acidic residues" evidence="2">
    <location>
        <begin position="97"/>
        <end position="117"/>
    </location>
</feature>
<dbReference type="AlphaFoldDB" id="A0ABD3RBS0"/>
<keyword evidence="4" id="KW-1185">Reference proteome</keyword>
<evidence type="ECO:0000313" key="4">
    <source>
        <dbReference type="Proteomes" id="UP001530377"/>
    </source>
</evidence>
<keyword evidence="1" id="KW-0175">Coiled coil</keyword>
<name>A0ABD3RBS0_9STRA</name>
<evidence type="ECO:0000256" key="1">
    <source>
        <dbReference type="SAM" id="Coils"/>
    </source>
</evidence>
<accession>A0ABD3RBS0</accession>
<dbReference type="Gene3D" id="1.20.120.20">
    <property type="entry name" value="Apolipoprotein"/>
    <property type="match status" value="1"/>
</dbReference>
<organism evidence="3 4">
    <name type="scientific">Cyclostephanos tholiformis</name>
    <dbReference type="NCBI Taxonomy" id="382380"/>
    <lineage>
        <taxon>Eukaryota</taxon>
        <taxon>Sar</taxon>
        <taxon>Stramenopiles</taxon>
        <taxon>Ochrophyta</taxon>
        <taxon>Bacillariophyta</taxon>
        <taxon>Coscinodiscophyceae</taxon>
        <taxon>Thalassiosirophycidae</taxon>
        <taxon>Stephanodiscales</taxon>
        <taxon>Stephanodiscaceae</taxon>
        <taxon>Cyclostephanos</taxon>
    </lineage>
</organism>
<dbReference type="EMBL" id="JALLPB020000331">
    <property type="protein sequence ID" value="KAL3810407.1"/>
    <property type="molecule type" value="Genomic_DNA"/>
</dbReference>
<feature type="region of interest" description="Disordered" evidence="2">
    <location>
        <begin position="91"/>
        <end position="117"/>
    </location>
</feature>
<evidence type="ECO:0000256" key="2">
    <source>
        <dbReference type="SAM" id="MobiDB-lite"/>
    </source>
</evidence>
<protein>
    <submittedName>
        <fullName evidence="3">Uncharacterized protein</fullName>
    </submittedName>
</protein>
<gene>
    <name evidence="3" type="ORF">ACHAXA_007035</name>
</gene>
<evidence type="ECO:0000313" key="3">
    <source>
        <dbReference type="EMBL" id="KAL3810407.1"/>
    </source>
</evidence>
<dbReference type="SUPFAM" id="SSF58113">
    <property type="entry name" value="Apolipoprotein A-I"/>
    <property type="match status" value="1"/>
</dbReference>
<proteinExistence type="predicted"/>
<comment type="caution">
    <text evidence="3">The sequence shown here is derived from an EMBL/GenBank/DDBJ whole genome shotgun (WGS) entry which is preliminary data.</text>
</comment>
<sequence length="269" mass="30752">MKDEIELNAVISREEEDEKKLIEDERRLLDELEKEIQIIDESDEFSISKEVEDEANKVKDGTEALIEEEEKIKNETEEIIMKIEAMESEVQSLSGAGEERRHYGVSEDESKKTTSESFVEKLKDSVEQKEDLITRLKRRSEGDVDPKTGKFKIMTPAEYRERVKSTDADFIQFLKDIVANEQELKNDLNAFEGFLDKEIGPVVRELRKDLKPMVGEVKKDAGPLVGEIEHQVEEAMQQLKENAKSAVDGEIEDLKHSAGDLIGKLRSIL</sequence>
<dbReference type="Proteomes" id="UP001530377">
    <property type="component" value="Unassembled WGS sequence"/>
</dbReference>
<reference evidence="3 4" key="1">
    <citation type="submission" date="2024-10" db="EMBL/GenBank/DDBJ databases">
        <title>Updated reference genomes for cyclostephanoid diatoms.</title>
        <authorList>
            <person name="Roberts W.R."/>
            <person name="Alverson A.J."/>
        </authorList>
    </citation>
    <scope>NUCLEOTIDE SEQUENCE [LARGE SCALE GENOMIC DNA]</scope>
    <source>
        <strain evidence="3 4">AJA228-03</strain>
    </source>
</reference>
<feature type="coiled-coil region" evidence="1">
    <location>
        <begin position="15"/>
        <end position="89"/>
    </location>
</feature>